<dbReference type="EMBL" id="JARKHS020019343">
    <property type="protein sequence ID" value="KAK8771760.1"/>
    <property type="molecule type" value="Genomic_DNA"/>
</dbReference>
<feature type="transmembrane region" description="Helical" evidence="1">
    <location>
        <begin position="12"/>
        <end position="36"/>
    </location>
</feature>
<evidence type="ECO:0000256" key="1">
    <source>
        <dbReference type="SAM" id="Phobius"/>
    </source>
</evidence>
<protein>
    <submittedName>
        <fullName evidence="2">Uncharacterized protein</fullName>
    </submittedName>
</protein>
<dbReference type="Proteomes" id="UP001321473">
    <property type="component" value="Unassembled WGS sequence"/>
</dbReference>
<sequence>MHILITRPAVGRVLSISGIVASMSLTLVFTLLYDLGPTWLFREYKPGTRNTYTEMVYIRPYTRVGVFLTGMLAGEFLSHRRKINIHKSYVLIHHFVLALVAATVLSLFLEQPFVRLEALVAQRLAARRTPSPEPMVQVPRIERHWLDKGHENPAFAKEKL</sequence>
<accession>A0AAQ4EAU6</accession>
<evidence type="ECO:0000313" key="3">
    <source>
        <dbReference type="Proteomes" id="UP001321473"/>
    </source>
</evidence>
<keyword evidence="3" id="KW-1185">Reference proteome</keyword>
<dbReference type="PANTHER" id="PTHR11161:SF0">
    <property type="entry name" value="O-ACYLTRANSFERASE LIKE PROTEIN"/>
    <property type="match status" value="1"/>
</dbReference>
<dbReference type="PANTHER" id="PTHR11161">
    <property type="entry name" value="O-ACYLTRANSFERASE"/>
    <property type="match status" value="1"/>
</dbReference>
<feature type="transmembrane region" description="Helical" evidence="1">
    <location>
        <begin position="89"/>
        <end position="109"/>
    </location>
</feature>
<proteinExistence type="predicted"/>
<dbReference type="AlphaFoldDB" id="A0AAQ4EAU6"/>
<keyword evidence="1" id="KW-0812">Transmembrane</keyword>
<keyword evidence="1" id="KW-1133">Transmembrane helix</keyword>
<name>A0AAQ4EAU6_AMBAM</name>
<organism evidence="2 3">
    <name type="scientific">Amblyomma americanum</name>
    <name type="common">Lone star tick</name>
    <dbReference type="NCBI Taxonomy" id="6943"/>
    <lineage>
        <taxon>Eukaryota</taxon>
        <taxon>Metazoa</taxon>
        <taxon>Ecdysozoa</taxon>
        <taxon>Arthropoda</taxon>
        <taxon>Chelicerata</taxon>
        <taxon>Arachnida</taxon>
        <taxon>Acari</taxon>
        <taxon>Parasitiformes</taxon>
        <taxon>Ixodida</taxon>
        <taxon>Ixodoidea</taxon>
        <taxon>Ixodidae</taxon>
        <taxon>Amblyomminae</taxon>
        <taxon>Amblyomma</taxon>
    </lineage>
</organism>
<evidence type="ECO:0000313" key="2">
    <source>
        <dbReference type="EMBL" id="KAK8771760.1"/>
    </source>
</evidence>
<reference evidence="2 3" key="1">
    <citation type="journal article" date="2023" name="Arcadia Sci">
        <title>De novo assembly of a long-read Amblyomma americanum tick genome.</title>
        <authorList>
            <person name="Chou S."/>
            <person name="Poskanzer K.E."/>
            <person name="Rollins M."/>
            <person name="Thuy-Boun P.S."/>
        </authorList>
    </citation>
    <scope>NUCLEOTIDE SEQUENCE [LARGE SCALE GENOMIC DNA]</scope>
    <source>
        <strain evidence="2">F_SG_1</strain>
        <tissue evidence="2">Salivary glands</tissue>
    </source>
</reference>
<keyword evidence="1" id="KW-0472">Membrane</keyword>
<comment type="caution">
    <text evidence="2">The sequence shown here is derived from an EMBL/GenBank/DDBJ whole genome shotgun (WGS) entry which is preliminary data.</text>
</comment>
<gene>
    <name evidence="2" type="ORF">V5799_024996</name>
</gene>
<feature type="transmembrane region" description="Helical" evidence="1">
    <location>
        <begin position="56"/>
        <end position="77"/>
    </location>
</feature>
<dbReference type="InterPro" id="IPR052728">
    <property type="entry name" value="O2_lipid_transport_reg"/>
</dbReference>